<dbReference type="OrthoDB" id="7511076at2"/>
<organism evidence="1 2">
    <name type="scientific">Sphingomonas panacis</name>
    <dbReference type="NCBI Taxonomy" id="1560345"/>
    <lineage>
        <taxon>Bacteria</taxon>
        <taxon>Pseudomonadati</taxon>
        <taxon>Pseudomonadota</taxon>
        <taxon>Alphaproteobacteria</taxon>
        <taxon>Sphingomonadales</taxon>
        <taxon>Sphingomonadaceae</taxon>
        <taxon>Sphingomonas</taxon>
    </lineage>
</organism>
<evidence type="ECO:0000313" key="1">
    <source>
        <dbReference type="EMBL" id="AOH85261.1"/>
    </source>
</evidence>
<dbReference type="AlphaFoldDB" id="A0A1B3ZCV9"/>
<keyword evidence="2" id="KW-1185">Reference proteome</keyword>
<gene>
    <name evidence="1" type="ORF">AWL63_16170</name>
</gene>
<name>A0A1B3ZCV9_9SPHN</name>
<dbReference type="RefSeq" id="WP_069205792.1">
    <property type="nucleotide sequence ID" value="NZ_CP014168.1"/>
</dbReference>
<proteinExistence type="predicted"/>
<dbReference type="EMBL" id="CP014168">
    <property type="protein sequence ID" value="AOH85261.1"/>
    <property type="molecule type" value="Genomic_DNA"/>
</dbReference>
<accession>A0A1B3ZCV9</accession>
<reference evidence="1 2" key="1">
    <citation type="submission" date="2016-01" db="EMBL/GenBank/DDBJ databases">
        <title>Complete genome and mega plasmid sequence of Sphingomonas panacis DCY99 elicits systemic resistance in rice to Xanthomonas oryzae.</title>
        <authorList>
            <person name="Kim Y.J."/>
            <person name="Yang D.C."/>
            <person name="Sing P."/>
        </authorList>
    </citation>
    <scope>NUCLEOTIDE SEQUENCE [LARGE SCALE GENOMIC DNA]</scope>
    <source>
        <strain evidence="1 2">DCY99</strain>
    </source>
</reference>
<protein>
    <submittedName>
        <fullName evidence="1">Uncharacterized protein</fullName>
    </submittedName>
</protein>
<sequence>MAIRIESIEGAKLRLSGDIHAVLDLPVRAAREGFGLAFSDGTLVRGDYDKATDRCRFSCAIEGAGLIAIACKDDGDVLDIGWRIEWISLASGNTTLCPSALDAAENDAQLSLEIGMREAA</sequence>
<dbReference type="Proteomes" id="UP000094256">
    <property type="component" value="Chromosome"/>
</dbReference>
<evidence type="ECO:0000313" key="2">
    <source>
        <dbReference type="Proteomes" id="UP000094256"/>
    </source>
</evidence>
<dbReference type="KEGG" id="span:AWL63_16170"/>